<proteinExistence type="inferred from homology"/>
<evidence type="ECO:0000313" key="8">
    <source>
        <dbReference type="EMBL" id="CAK1585712.1"/>
    </source>
</evidence>
<keyword evidence="5" id="KW-0325">Glycoprotein</keyword>
<protein>
    <recommendedName>
        <fullName evidence="6">Carboxylic ester hydrolase</fullName>
        <ecNumber evidence="6">3.1.1.-</ecNumber>
    </recommendedName>
</protein>
<dbReference type="PANTHER" id="PTHR43142">
    <property type="entry name" value="CARBOXYLIC ESTER HYDROLASE"/>
    <property type="match status" value="1"/>
</dbReference>
<name>A0AAV1KV22_9NEOP</name>
<feature type="domain" description="Carboxylesterase type B" evidence="7">
    <location>
        <begin position="11"/>
        <end position="533"/>
    </location>
</feature>
<dbReference type="PROSITE" id="PS00122">
    <property type="entry name" value="CARBOXYLESTERASE_B_1"/>
    <property type="match status" value="1"/>
</dbReference>
<evidence type="ECO:0000256" key="3">
    <source>
        <dbReference type="ARBA" id="ARBA00022801"/>
    </source>
</evidence>
<dbReference type="AlphaFoldDB" id="A0AAV1KV22"/>
<dbReference type="EMBL" id="CAVLGL010000079">
    <property type="protein sequence ID" value="CAK1585712.1"/>
    <property type="molecule type" value="Genomic_DNA"/>
</dbReference>
<evidence type="ECO:0000256" key="4">
    <source>
        <dbReference type="ARBA" id="ARBA00023157"/>
    </source>
</evidence>
<keyword evidence="2" id="KW-0719">Serine esterase</keyword>
<sequence length="544" mass="61201">MFQFKASVADVLVEIDQGTLLGEQLQTVTKDGLYYSFKGIPYAAPPVGKLRFKAPEPPIPWEGIRNATEHGSICTQYDLVLEQYIEGSENCLFLNVYTPDLKPEIPMPVMFFIHGGGYTSGSGNSDFYGPDFLVSHGIVLVTINYRLEVLGFLSINTKEVPGNAGVKDQVAALRWVQRNIAKFGGDPDKVTVFGESTGASSTGFHIVSPMSKGLFKRAILMSGVPLADISISFEPRRRAFVLGKQLGMEADDPDKLLEFLQHVNALNLTNTNPFLTSFEELSANPLKQSYFVPVVEKDFGQERFLIEDPLESLSNGRVNDVDVMIGFTNEEALISLIRFDDDVLKKFDRYPEMFVPRKIITTSTPAVSLRVSDMIRNHYFGKKEINEMSIREFLNYLNEAIFRHDVHRFIGRLPENTNTNKYLYQFSCVSERNLFGQLGSKFGLSGAAHLDDLLYIFHVKLFPFRIDTTKKSYKMIEQTCTLFTNFAKYGNPTPDSSLGVVWPKYDNTNEGYLDIATNLTTGNHLDAASLDFWKTVYEHAGLVF</sequence>
<evidence type="ECO:0000313" key="9">
    <source>
        <dbReference type="Proteomes" id="UP001314205"/>
    </source>
</evidence>
<gene>
    <name evidence="8" type="ORF">PARMNEM_LOCUS6755</name>
</gene>
<evidence type="ECO:0000256" key="2">
    <source>
        <dbReference type="ARBA" id="ARBA00022487"/>
    </source>
</evidence>
<dbReference type="InterPro" id="IPR029058">
    <property type="entry name" value="AB_hydrolase_fold"/>
</dbReference>
<keyword evidence="4" id="KW-1015">Disulfide bond</keyword>
<accession>A0AAV1KV22</accession>
<dbReference type="GO" id="GO:0052689">
    <property type="term" value="F:carboxylic ester hydrolase activity"/>
    <property type="evidence" value="ECO:0007669"/>
    <property type="project" value="UniProtKB-KW"/>
</dbReference>
<dbReference type="InterPro" id="IPR019826">
    <property type="entry name" value="Carboxylesterase_B_AS"/>
</dbReference>
<evidence type="ECO:0000256" key="6">
    <source>
        <dbReference type="RuleBase" id="RU361235"/>
    </source>
</evidence>
<reference evidence="8 9" key="1">
    <citation type="submission" date="2023-11" db="EMBL/GenBank/DDBJ databases">
        <authorList>
            <person name="Hedman E."/>
            <person name="Englund M."/>
            <person name="Stromberg M."/>
            <person name="Nyberg Akerstrom W."/>
            <person name="Nylinder S."/>
            <person name="Jareborg N."/>
            <person name="Kallberg Y."/>
            <person name="Kronander E."/>
        </authorList>
    </citation>
    <scope>NUCLEOTIDE SEQUENCE [LARGE SCALE GENOMIC DNA]</scope>
</reference>
<keyword evidence="9" id="KW-1185">Reference proteome</keyword>
<evidence type="ECO:0000256" key="1">
    <source>
        <dbReference type="ARBA" id="ARBA00005964"/>
    </source>
</evidence>
<organism evidence="8 9">
    <name type="scientific">Parnassius mnemosyne</name>
    <name type="common">clouded apollo</name>
    <dbReference type="NCBI Taxonomy" id="213953"/>
    <lineage>
        <taxon>Eukaryota</taxon>
        <taxon>Metazoa</taxon>
        <taxon>Ecdysozoa</taxon>
        <taxon>Arthropoda</taxon>
        <taxon>Hexapoda</taxon>
        <taxon>Insecta</taxon>
        <taxon>Pterygota</taxon>
        <taxon>Neoptera</taxon>
        <taxon>Endopterygota</taxon>
        <taxon>Lepidoptera</taxon>
        <taxon>Glossata</taxon>
        <taxon>Ditrysia</taxon>
        <taxon>Papilionoidea</taxon>
        <taxon>Papilionidae</taxon>
        <taxon>Parnassiinae</taxon>
        <taxon>Parnassini</taxon>
        <taxon>Parnassius</taxon>
        <taxon>Driopa</taxon>
    </lineage>
</organism>
<evidence type="ECO:0000259" key="7">
    <source>
        <dbReference type="Pfam" id="PF00135"/>
    </source>
</evidence>
<dbReference type="Pfam" id="PF00135">
    <property type="entry name" value="COesterase"/>
    <property type="match status" value="1"/>
</dbReference>
<dbReference type="EC" id="3.1.1.-" evidence="6"/>
<dbReference type="Gene3D" id="3.40.50.1820">
    <property type="entry name" value="alpha/beta hydrolase"/>
    <property type="match status" value="1"/>
</dbReference>
<dbReference type="Proteomes" id="UP001314205">
    <property type="component" value="Unassembled WGS sequence"/>
</dbReference>
<keyword evidence="3 6" id="KW-0378">Hydrolase</keyword>
<dbReference type="SUPFAM" id="SSF53474">
    <property type="entry name" value="alpha/beta-Hydrolases"/>
    <property type="match status" value="1"/>
</dbReference>
<dbReference type="InterPro" id="IPR002018">
    <property type="entry name" value="CarbesteraseB"/>
</dbReference>
<evidence type="ECO:0000256" key="5">
    <source>
        <dbReference type="ARBA" id="ARBA00023180"/>
    </source>
</evidence>
<comment type="caution">
    <text evidence="8">The sequence shown here is derived from an EMBL/GenBank/DDBJ whole genome shotgun (WGS) entry which is preliminary data.</text>
</comment>
<dbReference type="PANTHER" id="PTHR43142:SF1">
    <property type="entry name" value="CARBOXYLIC ESTER HYDROLASE"/>
    <property type="match status" value="1"/>
</dbReference>
<comment type="similarity">
    <text evidence="1 6">Belongs to the type-B carboxylesterase/lipase family.</text>
</comment>